<dbReference type="InterPro" id="IPR054722">
    <property type="entry name" value="PolX-like_BBD"/>
</dbReference>
<keyword evidence="5" id="KW-1185">Reference proteome</keyword>
<evidence type="ECO:0000313" key="5">
    <source>
        <dbReference type="Proteomes" id="UP000233837"/>
    </source>
</evidence>
<gene>
    <name evidence="4" type="ORF">MA16_Dca027482</name>
</gene>
<reference evidence="4 5" key="1">
    <citation type="journal article" date="2016" name="Sci. Rep.">
        <title>The Dendrobium catenatum Lindl. genome sequence provides insights into polysaccharide synthase, floral development and adaptive evolution.</title>
        <authorList>
            <person name="Zhang G.Q."/>
            <person name="Xu Q."/>
            <person name="Bian C."/>
            <person name="Tsai W.C."/>
            <person name="Yeh C.M."/>
            <person name="Liu K.W."/>
            <person name="Yoshida K."/>
            <person name="Zhang L.S."/>
            <person name="Chang S.B."/>
            <person name="Chen F."/>
            <person name="Shi Y."/>
            <person name="Su Y.Y."/>
            <person name="Zhang Y.Q."/>
            <person name="Chen L.J."/>
            <person name="Yin Y."/>
            <person name="Lin M."/>
            <person name="Huang H."/>
            <person name="Deng H."/>
            <person name="Wang Z.W."/>
            <person name="Zhu S.L."/>
            <person name="Zhao X."/>
            <person name="Deng C."/>
            <person name="Niu S.C."/>
            <person name="Huang J."/>
            <person name="Wang M."/>
            <person name="Liu G.H."/>
            <person name="Yang H.J."/>
            <person name="Xiao X.J."/>
            <person name="Hsiao Y.Y."/>
            <person name="Wu W.L."/>
            <person name="Chen Y.Y."/>
            <person name="Mitsuda N."/>
            <person name="Ohme-Takagi M."/>
            <person name="Luo Y.B."/>
            <person name="Van de Peer Y."/>
            <person name="Liu Z.J."/>
        </authorList>
    </citation>
    <scope>NUCLEOTIDE SEQUENCE [LARGE SCALE GENOMIC DNA]</scope>
    <source>
        <tissue evidence="4">The whole plant</tissue>
    </source>
</reference>
<dbReference type="PANTHER" id="PTHR42648:SF26">
    <property type="entry name" value="INTEGRASE CATALYTIC DOMAIN-CONTAINING PROTEIN"/>
    <property type="match status" value="1"/>
</dbReference>
<dbReference type="PROSITE" id="PS50994">
    <property type="entry name" value="INTEGRASE"/>
    <property type="match status" value="1"/>
</dbReference>
<dbReference type="Proteomes" id="UP000233837">
    <property type="component" value="Unassembled WGS sequence"/>
</dbReference>
<reference evidence="4 5" key="2">
    <citation type="journal article" date="2017" name="Nature">
        <title>The Apostasia genome and the evolution of orchids.</title>
        <authorList>
            <person name="Zhang G.Q."/>
            <person name="Liu K.W."/>
            <person name="Li Z."/>
            <person name="Lohaus R."/>
            <person name="Hsiao Y.Y."/>
            <person name="Niu S.C."/>
            <person name="Wang J.Y."/>
            <person name="Lin Y.C."/>
            <person name="Xu Q."/>
            <person name="Chen L.J."/>
            <person name="Yoshida K."/>
            <person name="Fujiwara S."/>
            <person name="Wang Z.W."/>
            <person name="Zhang Y.Q."/>
            <person name="Mitsuda N."/>
            <person name="Wang M."/>
            <person name="Liu G.H."/>
            <person name="Pecoraro L."/>
            <person name="Huang H.X."/>
            <person name="Xiao X.J."/>
            <person name="Lin M."/>
            <person name="Wu X.Y."/>
            <person name="Wu W.L."/>
            <person name="Chen Y.Y."/>
            <person name="Chang S.B."/>
            <person name="Sakamoto S."/>
            <person name="Ohme-Takagi M."/>
            <person name="Yagi M."/>
            <person name="Zeng S.J."/>
            <person name="Shen C.Y."/>
            <person name="Yeh C.M."/>
            <person name="Luo Y.B."/>
            <person name="Tsai W.C."/>
            <person name="Van de Peer Y."/>
            <person name="Liu Z.J."/>
        </authorList>
    </citation>
    <scope>NUCLEOTIDE SEQUENCE [LARGE SCALE GENOMIC DNA]</scope>
    <source>
        <tissue evidence="4">The whole plant</tissue>
    </source>
</reference>
<dbReference type="Pfam" id="PF22936">
    <property type="entry name" value="Pol_BBD"/>
    <property type="match status" value="1"/>
</dbReference>
<dbReference type="STRING" id="906689.A0A2I0VC21"/>
<accession>A0A2I0VC21</accession>
<dbReference type="InterPro" id="IPR039537">
    <property type="entry name" value="Retrotran_Ty1/copia-like"/>
</dbReference>
<keyword evidence="1" id="KW-0645">Protease</keyword>
<organism evidence="4 5">
    <name type="scientific">Dendrobium catenatum</name>
    <dbReference type="NCBI Taxonomy" id="906689"/>
    <lineage>
        <taxon>Eukaryota</taxon>
        <taxon>Viridiplantae</taxon>
        <taxon>Streptophyta</taxon>
        <taxon>Embryophyta</taxon>
        <taxon>Tracheophyta</taxon>
        <taxon>Spermatophyta</taxon>
        <taxon>Magnoliopsida</taxon>
        <taxon>Liliopsida</taxon>
        <taxon>Asparagales</taxon>
        <taxon>Orchidaceae</taxon>
        <taxon>Epidendroideae</taxon>
        <taxon>Malaxideae</taxon>
        <taxon>Dendrobiinae</taxon>
        <taxon>Dendrobium</taxon>
    </lineage>
</organism>
<name>A0A2I0VC21_9ASPA</name>
<dbReference type="PANTHER" id="PTHR42648">
    <property type="entry name" value="TRANSPOSASE, PUTATIVE-RELATED"/>
    <property type="match status" value="1"/>
</dbReference>
<dbReference type="Pfam" id="PF13976">
    <property type="entry name" value="gag_pre-integrs"/>
    <property type="match status" value="1"/>
</dbReference>
<dbReference type="Gene3D" id="3.30.420.10">
    <property type="entry name" value="Ribonuclease H-like superfamily/Ribonuclease H"/>
    <property type="match status" value="1"/>
</dbReference>
<dbReference type="AlphaFoldDB" id="A0A2I0VC21"/>
<dbReference type="InterPro" id="IPR012337">
    <property type="entry name" value="RNaseH-like_sf"/>
</dbReference>
<dbReference type="GO" id="GO:0015074">
    <property type="term" value="P:DNA integration"/>
    <property type="evidence" value="ECO:0007669"/>
    <property type="project" value="InterPro"/>
</dbReference>
<feature type="region of interest" description="Disordered" evidence="2">
    <location>
        <begin position="91"/>
        <end position="128"/>
    </location>
</feature>
<dbReference type="GO" id="GO:0008233">
    <property type="term" value="F:peptidase activity"/>
    <property type="evidence" value="ECO:0007669"/>
    <property type="project" value="UniProtKB-KW"/>
</dbReference>
<dbReference type="InterPro" id="IPR001584">
    <property type="entry name" value="Integrase_cat-core"/>
</dbReference>
<protein>
    <submittedName>
        <fullName evidence="4">Retrovirus-related Pol polyprotein from transposon TNT 1-94</fullName>
    </submittedName>
</protein>
<dbReference type="GO" id="GO:0006508">
    <property type="term" value="P:proteolysis"/>
    <property type="evidence" value="ECO:0007669"/>
    <property type="project" value="UniProtKB-KW"/>
</dbReference>
<keyword evidence="1" id="KW-0378">Hydrolase</keyword>
<feature type="domain" description="Integrase catalytic" evidence="3">
    <location>
        <begin position="366"/>
        <end position="454"/>
    </location>
</feature>
<dbReference type="InterPro" id="IPR025724">
    <property type="entry name" value="GAG-pre-integrase_dom"/>
</dbReference>
<dbReference type="SUPFAM" id="SSF53098">
    <property type="entry name" value="Ribonuclease H-like"/>
    <property type="match status" value="1"/>
</dbReference>
<evidence type="ECO:0000256" key="2">
    <source>
        <dbReference type="SAM" id="MobiDB-lite"/>
    </source>
</evidence>
<dbReference type="InterPro" id="IPR036397">
    <property type="entry name" value="RNaseH_sf"/>
</dbReference>
<evidence type="ECO:0000313" key="4">
    <source>
        <dbReference type="EMBL" id="PKU60961.1"/>
    </source>
</evidence>
<dbReference type="Pfam" id="PF00665">
    <property type="entry name" value="rve"/>
    <property type="match status" value="1"/>
</dbReference>
<dbReference type="GO" id="GO:0003676">
    <property type="term" value="F:nucleic acid binding"/>
    <property type="evidence" value="ECO:0007669"/>
    <property type="project" value="InterPro"/>
</dbReference>
<feature type="compositionally biased region" description="Polar residues" evidence="2">
    <location>
        <begin position="108"/>
        <end position="128"/>
    </location>
</feature>
<sequence length="454" mass="50676">MKNSTMQQYLTQVKTIVDNIAASGSQVDPEDIIIYILNSLPSSYNSFKTYIRNSPLPADLDSLYSLLCSEEIHVNQELLKDSSNEHSALYASSYNQNRGRTKRRPPKNTKNQSFTQNQPAHNATSVSSIGNARPTCQICEKIGHLAINCWHRCNFKYTPTTAPPQRAMLALTAGPNIQDWVLNMGASTHLTPDTNNIQQPHAYHGTDTVSVANGTSMPIHNSGQGLLPLPDTPRKLRLCNLLHVPSLTHNLISVSKLTADNSISITFDANGFEMKDSEDHRLLLRGCLHKELYHITTAPAGHFAALNTTVSTSNLLHAMLGHPNNRILATLAQNIPISHFSHKKFSCNSCNVAKSHKLSFNKRTSVSYSPFELLHTDVWGPAPTNSITGFRYYVIFIDDFTRFTWIYFMQSKQETFSKFKLLCSLLKTQFGQVPKQLQSDGGGKYTSNAFKVYL</sequence>
<evidence type="ECO:0000259" key="3">
    <source>
        <dbReference type="PROSITE" id="PS50994"/>
    </source>
</evidence>
<dbReference type="EMBL" id="KZ503865">
    <property type="protein sequence ID" value="PKU60961.1"/>
    <property type="molecule type" value="Genomic_DNA"/>
</dbReference>
<dbReference type="Pfam" id="PF14223">
    <property type="entry name" value="Retrotran_gag_2"/>
    <property type="match status" value="1"/>
</dbReference>
<evidence type="ECO:0000256" key="1">
    <source>
        <dbReference type="ARBA" id="ARBA00022670"/>
    </source>
</evidence>
<proteinExistence type="predicted"/>